<evidence type="ECO:0000256" key="1">
    <source>
        <dbReference type="SAM" id="Phobius"/>
    </source>
</evidence>
<keyword evidence="3" id="KW-1185">Reference proteome</keyword>
<name>A0A1Y1XAN5_9FUNG</name>
<dbReference type="AlphaFoldDB" id="A0A1Y1XAN5"/>
<dbReference type="Proteomes" id="UP000193944">
    <property type="component" value="Unassembled WGS sequence"/>
</dbReference>
<comment type="caution">
    <text evidence="2">The sequence shown here is derived from an EMBL/GenBank/DDBJ whole genome shotgun (WGS) entry which is preliminary data.</text>
</comment>
<reference evidence="2 3" key="2">
    <citation type="submission" date="2016-08" db="EMBL/GenBank/DDBJ databases">
        <title>Pervasive Adenine N6-methylation of Active Genes in Fungi.</title>
        <authorList>
            <consortium name="DOE Joint Genome Institute"/>
            <person name="Mondo S.J."/>
            <person name="Dannebaum R.O."/>
            <person name="Kuo R.C."/>
            <person name="Labutti K."/>
            <person name="Haridas S."/>
            <person name="Kuo A."/>
            <person name="Salamov A."/>
            <person name="Ahrendt S.R."/>
            <person name="Lipzen A."/>
            <person name="Sullivan W."/>
            <person name="Andreopoulos W.B."/>
            <person name="Clum A."/>
            <person name="Lindquist E."/>
            <person name="Daum C."/>
            <person name="Ramamoorthy G.K."/>
            <person name="Gryganskyi A."/>
            <person name="Culley D."/>
            <person name="Magnuson J.K."/>
            <person name="James T.Y."/>
            <person name="O'Malley M.A."/>
            <person name="Stajich J.E."/>
            <person name="Spatafora J.W."/>
            <person name="Visel A."/>
            <person name="Grigoriev I.V."/>
        </authorList>
    </citation>
    <scope>NUCLEOTIDE SEQUENCE [LARGE SCALE GENOMIC DNA]</scope>
    <source>
        <strain evidence="2 3">S4</strain>
    </source>
</reference>
<sequence length="130" mass="15226">MLNAVIRIKNLKLIKYIIVEDEKYQFCNLNFMNINVQSDNIKILEYLLKHDLIAINISLDGRFRKENIIIPIIKMNIYFMKDKLELINILINSNTNDIDISGNYLLLIINMLTILIECILDINIVDENGK</sequence>
<dbReference type="EMBL" id="MCFG01000093">
    <property type="protein sequence ID" value="ORX82496.1"/>
    <property type="molecule type" value="Genomic_DNA"/>
</dbReference>
<evidence type="ECO:0000313" key="3">
    <source>
        <dbReference type="Proteomes" id="UP000193944"/>
    </source>
</evidence>
<organism evidence="2 3">
    <name type="scientific">Anaeromyces robustus</name>
    <dbReference type="NCBI Taxonomy" id="1754192"/>
    <lineage>
        <taxon>Eukaryota</taxon>
        <taxon>Fungi</taxon>
        <taxon>Fungi incertae sedis</taxon>
        <taxon>Chytridiomycota</taxon>
        <taxon>Chytridiomycota incertae sedis</taxon>
        <taxon>Neocallimastigomycetes</taxon>
        <taxon>Neocallimastigales</taxon>
        <taxon>Neocallimastigaceae</taxon>
        <taxon>Anaeromyces</taxon>
    </lineage>
</organism>
<proteinExistence type="predicted"/>
<gene>
    <name evidence="2" type="ORF">BCR32DRAFT_278808</name>
</gene>
<keyword evidence="1" id="KW-0812">Transmembrane</keyword>
<accession>A0A1Y1XAN5</accession>
<protein>
    <submittedName>
        <fullName evidence="2">Uncharacterized protein</fullName>
    </submittedName>
</protein>
<feature type="transmembrane region" description="Helical" evidence="1">
    <location>
        <begin position="104"/>
        <end position="125"/>
    </location>
</feature>
<keyword evidence="1" id="KW-1133">Transmembrane helix</keyword>
<reference evidence="2 3" key="1">
    <citation type="submission" date="2016-08" db="EMBL/GenBank/DDBJ databases">
        <title>A Parts List for Fungal Cellulosomes Revealed by Comparative Genomics.</title>
        <authorList>
            <consortium name="DOE Joint Genome Institute"/>
            <person name="Haitjema C.H."/>
            <person name="Gilmore S.P."/>
            <person name="Henske J.K."/>
            <person name="Solomon K.V."/>
            <person name="De Groot R."/>
            <person name="Kuo A."/>
            <person name="Mondo S.J."/>
            <person name="Salamov A.A."/>
            <person name="Labutti K."/>
            <person name="Zhao Z."/>
            <person name="Chiniquy J."/>
            <person name="Barry K."/>
            <person name="Brewer H.M."/>
            <person name="Purvine S.O."/>
            <person name="Wright A.T."/>
            <person name="Boxma B."/>
            <person name="Van Alen T."/>
            <person name="Hackstein J.H."/>
            <person name="Baker S.E."/>
            <person name="Grigoriev I.V."/>
            <person name="O'Malley M.A."/>
        </authorList>
    </citation>
    <scope>NUCLEOTIDE SEQUENCE [LARGE SCALE GENOMIC DNA]</scope>
    <source>
        <strain evidence="2 3">S4</strain>
    </source>
</reference>
<keyword evidence="1" id="KW-0472">Membrane</keyword>
<evidence type="ECO:0000313" key="2">
    <source>
        <dbReference type="EMBL" id="ORX82496.1"/>
    </source>
</evidence>